<feature type="transmembrane region" description="Helical" evidence="1">
    <location>
        <begin position="306"/>
        <end position="327"/>
    </location>
</feature>
<dbReference type="OrthoDB" id="10530973at2759"/>
<dbReference type="RefSeq" id="XP_068357062.1">
    <property type="nucleotide sequence ID" value="XM_068506331.1"/>
</dbReference>
<protein>
    <recommendedName>
        <fullName evidence="4">Polycystin cation channel PKD1/PKD2 domain-containing protein</fullName>
    </recommendedName>
</protein>
<comment type="caution">
    <text evidence="2">The sequence shown here is derived from an EMBL/GenBank/DDBJ whole genome shotgun (WGS) entry which is preliminary data.</text>
</comment>
<organism evidence="2 3">
    <name type="scientific">Tritrichomonas foetus</name>
    <dbReference type="NCBI Taxonomy" id="1144522"/>
    <lineage>
        <taxon>Eukaryota</taxon>
        <taxon>Metamonada</taxon>
        <taxon>Parabasalia</taxon>
        <taxon>Tritrichomonadida</taxon>
        <taxon>Tritrichomonadidae</taxon>
        <taxon>Tritrichomonas</taxon>
    </lineage>
</organism>
<keyword evidence="3" id="KW-1185">Reference proteome</keyword>
<gene>
    <name evidence="2" type="ORF">TRFO_28704</name>
</gene>
<evidence type="ECO:0008006" key="4">
    <source>
        <dbReference type="Google" id="ProtNLM"/>
    </source>
</evidence>
<keyword evidence="1" id="KW-1133">Transmembrane helix</keyword>
<dbReference type="Proteomes" id="UP000179807">
    <property type="component" value="Unassembled WGS sequence"/>
</dbReference>
<evidence type="ECO:0000313" key="3">
    <source>
        <dbReference type="Proteomes" id="UP000179807"/>
    </source>
</evidence>
<evidence type="ECO:0000313" key="2">
    <source>
        <dbReference type="EMBL" id="OHT03926.1"/>
    </source>
</evidence>
<feature type="transmembrane region" description="Helical" evidence="1">
    <location>
        <begin position="379"/>
        <end position="399"/>
    </location>
</feature>
<sequence>MGLRINFLSGRKIPFSYAEKQSFLTKWRQYYRIPFCLCLQIIEVISASIYLFSVLVPVQSEAQILRNVFKDIFFLEKHEAPVSRASDLNDYYQFLETAAENVRDDFIIKTKFPNETNLVYHTITFSNGSQTLEFHPKVDPESLKNISTIRSSVPIYLFSTRKPALGCSNWELVITVSDIQSNPAFFLSSKLYWHHCPLDDDGTVLGEQIDRSELPYYRKTMDAIVPLILSSFIHLFYILYQARSRLKLHWHWRKTDGVYQELKSNQQFYYTIGFWIPCEFVSSISLIISSFILYNDSRKMTEYPSLLVMQIFTVSTTFLFLTTLQWFKFNVYTYHFVAILREGSVQLFAVAISFLPVICAFFFAGIFIFANIAPKTRSYFSMLTILVSFTLGDNILPVYDDFSDGTFLFNWVAFIYVTLLVLVAGWVVFSSFTAMISLVDQKLLMKKKRHTD</sequence>
<dbReference type="GeneID" id="94841035"/>
<keyword evidence="1" id="KW-0812">Transmembrane</keyword>
<reference evidence="2" key="1">
    <citation type="submission" date="2016-10" db="EMBL/GenBank/DDBJ databases">
        <authorList>
            <person name="Benchimol M."/>
            <person name="Almeida L.G."/>
            <person name="Vasconcelos A.T."/>
            <person name="Perreira-Neves A."/>
            <person name="Rosa I.A."/>
            <person name="Tasca T."/>
            <person name="Bogo M.R."/>
            <person name="de Souza W."/>
        </authorList>
    </citation>
    <scope>NUCLEOTIDE SEQUENCE [LARGE SCALE GENOMIC DNA]</scope>
    <source>
        <strain evidence="2">K</strain>
    </source>
</reference>
<keyword evidence="1" id="KW-0472">Membrane</keyword>
<proteinExistence type="predicted"/>
<feature type="transmembrane region" description="Helical" evidence="1">
    <location>
        <begin position="411"/>
        <end position="439"/>
    </location>
</feature>
<feature type="transmembrane region" description="Helical" evidence="1">
    <location>
        <begin position="347"/>
        <end position="372"/>
    </location>
</feature>
<dbReference type="VEuPathDB" id="TrichDB:TRFO_28704"/>
<dbReference type="AlphaFoldDB" id="A0A1J4K2G4"/>
<dbReference type="EMBL" id="MLAK01000812">
    <property type="protein sequence ID" value="OHT03926.1"/>
    <property type="molecule type" value="Genomic_DNA"/>
</dbReference>
<feature type="transmembrane region" description="Helical" evidence="1">
    <location>
        <begin position="268"/>
        <end position="294"/>
    </location>
</feature>
<name>A0A1J4K2G4_9EUKA</name>
<feature type="transmembrane region" description="Helical" evidence="1">
    <location>
        <begin position="221"/>
        <end position="240"/>
    </location>
</feature>
<accession>A0A1J4K2G4</accession>
<evidence type="ECO:0000256" key="1">
    <source>
        <dbReference type="SAM" id="Phobius"/>
    </source>
</evidence>